<dbReference type="GO" id="GO:0051607">
    <property type="term" value="P:defense response to virus"/>
    <property type="evidence" value="ECO:0007669"/>
    <property type="project" value="UniProtKB-KW"/>
</dbReference>
<dbReference type="AlphaFoldDB" id="A0A1G7SQP3"/>
<dbReference type="Proteomes" id="UP000324020">
    <property type="component" value="Unassembled WGS sequence"/>
</dbReference>
<proteinExistence type="predicted"/>
<organism evidence="2 3">
    <name type="scientific">Halorubrum xinjiangense</name>
    <dbReference type="NCBI Taxonomy" id="261291"/>
    <lineage>
        <taxon>Archaea</taxon>
        <taxon>Methanobacteriati</taxon>
        <taxon>Methanobacteriota</taxon>
        <taxon>Stenosarchaea group</taxon>
        <taxon>Halobacteria</taxon>
        <taxon>Halobacteriales</taxon>
        <taxon>Haloferacaceae</taxon>
        <taxon>Halorubrum</taxon>
    </lineage>
</organism>
<evidence type="ECO:0000256" key="1">
    <source>
        <dbReference type="ARBA" id="ARBA00023118"/>
    </source>
</evidence>
<accession>A0A1G7SQP3</accession>
<dbReference type="Pfam" id="PF09704">
    <property type="entry name" value="Cas_Cas5d"/>
    <property type="match status" value="1"/>
</dbReference>
<dbReference type="InterPro" id="IPR013422">
    <property type="entry name" value="CRISPR-assoc_prot_Cas5_N"/>
</dbReference>
<name>A0A1G7SQP3_9EURY</name>
<reference evidence="2 3" key="1">
    <citation type="submission" date="2016-10" db="EMBL/GenBank/DDBJ databases">
        <authorList>
            <person name="Varghese N."/>
            <person name="Submissions S."/>
        </authorList>
    </citation>
    <scope>NUCLEOTIDE SEQUENCE [LARGE SCALE GENOMIC DNA]</scope>
    <source>
        <strain evidence="2 3">CGMCC 1.3527</strain>
    </source>
</reference>
<dbReference type="InterPro" id="IPR013421">
    <property type="entry name" value="CRISPR-assoc_prot_Cas5_HALMA"/>
</dbReference>
<protein>
    <submittedName>
        <fullName evidence="2">CRISPR-associated protein Cas5h</fullName>
    </submittedName>
</protein>
<gene>
    <name evidence="2" type="ORF">SAMN04488067_1237</name>
</gene>
<dbReference type="GO" id="GO:0043571">
    <property type="term" value="P:maintenance of CRISPR repeat elements"/>
    <property type="evidence" value="ECO:0007669"/>
    <property type="project" value="InterPro"/>
</dbReference>
<keyword evidence="1" id="KW-0051">Antiviral defense</keyword>
<dbReference type="NCBIfam" id="TIGR02592">
    <property type="entry name" value="cas_Cas5h"/>
    <property type="match status" value="1"/>
</dbReference>
<dbReference type="NCBIfam" id="TIGR02593">
    <property type="entry name" value="CRISPR_cas5"/>
    <property type="match status" value="1"/>
</dbReference>
<keyword evidence="3" id="KW-1185">Reference proteome</keyword>
<evidence type="ECO:0000313" key="3">
    <source>
        <dbReference type="Proteomes" id="UP000324020"/>
    </source>
</evidence>
<evidence type="ECO:0000313" key="2">
    <source>
        <dbReference type="EMBL" id="SDG24739.1"/>
    </source>
</evidence>
<dbReference type="EMBL" id="FNBO01000023">
    <property type="protein sequence ID" value="SDG24739.1"/>
    <property type="molecule type" value="Genomic_DNA"/>
</dbReference>
<sequence length="286" mass="31553">MFTKSTSSKSVTSQTSVYDYHSTMTPDIDDDGVPDSCLSFTIRSTWGHFKRVGRSVTKQTYRIPPRTTVAGLLAAIVGSDRDSYYEVFQDDNSAIAITALSDLRTINIPTTGVGTDPKQDVAPTSGHWRSYQITYQDTTKDRQLHSYEVLADPAYRIDVAVEDPSFYTALRDHLNDGTSVYPPSLGKSEYLASIEDVSIDSTPTRDSNNDTIDSVVPVSLSDTIPQPGVSYGVERSPAVMEADSGGRRTTRYDDYVFTNRSDERVKVADGTDITPVQIGNRTVVFR</sequence>
<dbReference type="Gene3D" id="3.30.70.2660">
    <property type="match status" value="1"/>
</dbReference>
<dbReference type="InterPro" id="IPR021124">
    <property type="entry name" value="CRISPR-assoc_prot_Cas5"/>
</dbReference>